<evidence type="ECO:0000313" key="2">
    <source>
        <dbReference type="Proteomes" id="UP001489004"/>
    </source>
</evidence>
<name>A0AAW1QQM3_9CHLO</name>
<gene>
    <name evidence="1" type="ORF">WJX72_005224</name>
</gene>
<reference evidence="1 2" key="1">
    <citation type="journal article" date="2024" name="Nat. Commun.">
        <title>Phylogenomics reveals the evolutionary origins of lichenization in chlorophyte algae.</title>
        <authorList>
            <person name="Puginier C."/>
            <person name="Libourel C."/>
            <person name="Otte J."/>
            <person name="Skaloud P."/>
            <person name="Haon M."/>
            <person name="Grisel S."/>
            <person name="Petersen M."/>
            <person name="Berrin J.G."/>
            <person name="Delaux P.M."/>
            <person name="Dal Grande F."/>
            <person name="Keller J."/>
        </authorList>
    </citation>
    <scope>NUCLEOTIDE SEQUENCE [LARGE SCALE GENOMIC DNA]</scope>
    <source>
        <strain evidence="1 2">SAG 2043</strain>
    </source>
</reference>
<sequence length="70" mass="7556">MQMLLRLPKNYDRTLSGRCQCGSTWPPQGATTSVPRAATATREDANDDFLLAGQLTAQSCHFGPVGFKLG</sequence>
<proteinExistence type="predicted"/>
<dbReference type="Proteomes" id="UP001489004">
    <property type="component" value="Unassembled WGS sequence"/>
</dbReference>
<dbReference type="AlphaFoldDB" id="A0AAW1QQM3"/>
<organism evidence="1 2">
    <name type="scientific">[Myrmecia] bisecta</name>
    <dbReference type="NCBI Taxonomy" id="41462"/>
    <lineage>
        <taxon>Eukaryota</taxon>
        <taxon>Viridiplantae</taxon>
        <taxon>Chlorophyta</taxon>
        <taxon>core chlorophytes</taxon>
        <taxon>Trebouxiophyceae</taxon>
        <taxon>Trebouxiales</taxon>
        <taxon>Trebouxiaceae</taxon>
        <taxon>Myrmecia</taxon>
    </lineage>
</organism>
<comment type="caution">
    <text evidence="1">The sequence shown here is derived from an EMBL/GenBank/DDBJ whole genome shotgun (WGS) entry which is preliminary data.</text>
</comment>
<protein>
    <submittedName>
        <fullName evidence="1">Uncharacterized protein</fullName>
    </submittedName>
</protein>
<dbReference type="EMBL" id="JALJOR010000002">
    <property type="protein sequence ID" value="KAK9823759.1"/>
    <property type="molecule type" value="Genomic_DNA"/>
</dbReference>
<keyword evidence="2" id="KW-1185">Reference proteome</keyword>
<accession>A0AAW1QQM3</accession>
<evidence type="ECO:0000313" key="1">
    <source>
        <dbReference type="EMBL" id="KAK9823759.1"/>
    </source>
</evidence>